<dbReference type="SUPFAM" id="SSF75011">
    <property type="entry name" value="3-carboxy-cis,cis-mucoante lactonizing enzyme"/>
    <property type="match status" value="1"/>
</dbReference>
<evidence type="ECO:0000313" key="4">
    <source>
        <dbReference type="Proteomes" id="UP000076643"/>
    </source>
</evidence>
<dbReference type="InterPro" id="IPR052956">
    <property type="entry name" value="Mesenchyme-surface_protein"/>
</dbReference>
<evidence type="ECO:0000313" key="3">
    <source>
        <dbReference type="EMBL" id="KZN42601.1"/>
    </source>
</evidence>
<dbReference type="NCBIfam" id="NF038117">
    <property type="entry name" value="choice_anch_I"/>
    <property type="match status" value="1"/>
</dbReference>
<feature type="compositionally biased region" description="Basic and acidic residues" evidence="1">
    <location>
        <begin position="506"/>
        <end position="515"/>
    </location>
</feature>
<dbReference type="PANTHER" id="PTHR46928:SF1">
    <property type="entry name" value="MESENCHYME-SPECIFIC CELL SURFACE GLYCOPROTEIN"/>
    <property type="match status" value="1"/>
</dbReference>
<protein>
    <recommendedName>
        <fullName evidence="2">Choice-of-anchor I domain-containing protein</fullName>
    </recommendedName>
</protein>
<accession>A0A166YGA2</accession>
<dbReference type="PROSITE" id="PS51257">
    <property type="entry name" value="PROKAR_LIPOPROTEIN"/>
    <property type="match status" value="1"/>
</dbReference>
<feature type="domain" description="Choice-of-anchor I" evidence="2">
    <location>
        <begin position="86"/>
        <end position="608"/>
    </location>
</feature>
<sequence length="611" mass="64924">MNKLIIPLALSTLLIGCALEGDDGSNGKDGAVGEQGQVGQTGPTGEKGNTGDTGAQGQAGDPGKSATIQLVPTLVGRAVLNAQSPEGAAEIVAYHTQSQRIFALNSSASPATIEVVSIAQLDAEALTKNAEGVVTNTNLESSKTIQLNELETGDANSLAIHDNLLAVAVAKETGQAGKILFFDIAQDNPQFLKSVTVGDLPDMVTFTPDGKKVIVANEGEPKGDYSIDPEGSIAIIDIVNGQIADNATLLNFNAYDTQQATLEAQGVVFANPTGRTIKGNAITTSVSMDLEPEYVSMSKDGRYAYVSLQENNALAIVDLETNALTVKGLGFKDWSNWTLDASDKDDKINFASYPGLYGMYQPDSIATYQWQGANFIVSANEGDGREYFFDSQDEITCLAEGGLKFDEDDGCLAYTDESRAEDLALGGNFSYLNNDDLDIGRLKVSTELGDANNDSQYEELYTYGARSFSIWDHNGHRVYDSGDDVGKITAAIHGDAFNNDEDENSGDTRSDAKGAEPEALAIGNIGDRTYAFIGLERMGGILVYDISNPFNVKMNTYMINRGLQKDAEISGDLAPEGMAFIDAENSPTGTALLVVGNEISGSISVWSIAEQ</sequence>
<feature type="region of interest" description="Disordered" evidence="1">
    <location>
        <begin position="494"/>
        <end position="515"/>
    </location>
</feature>
<name>A0A166YGA2_9GAMM</name>
<dbReference type="InterPro" id="IPR055188">
    <property type="entry name" value="Choice_anch_I"/>
</dbReference>
<dbReference type="Pfam" id="PF22494">
    <property type="entry name" value="choice_anch_I"/>
    <property type="match status" value="1"/>
</dbReference>
<gene>
    <name evidence="3" type="ORF">N475_09735</name>
</gene>
<reference evidence="3 4" key="1">
    <citation type="submission" date="2013-07" db="EMBL/GenBank/DDBJ databases">
        <title>Comparative Genomic and Metabolomic Analysis of Twelve Strains of Pseudoalteromonas luteoviolacea.</title>
        <authorList>
            <person name="Vynne N.G."/>
            <person name="Mansson M."/>
            <person name="Gram L."/>
        </authorList>
    </citation>
    <scope>NUCLEOTIDE SEQUENCE [LARGE SCALE GENOMIC DNA]</scope>
    <source>
        <strain evidence="3 4">DSM 6061</strain>
    </source>
</reference>
<dbReference type="STRING" id="43657.S4054249_05785"/>
<dbReference type="InterPro" id="IPR015943">
    <property type="entry name" value="WD40/YVTN_repeat-like_dom_sf"/>
</dbReference>
<dbReference type="EMBL" id="AUYB01000082">
    <property type="protein sequence ID" value="KZN42601.1"/>
    <property type="molecule type" value="Genomic_DNA"/>
</dbReference>
<dbReference type="Proteomes" id="UP000076643">
    <property type="component" value="Unassembled WGS sequence"/>
</dbReference>
<dbReference type="Pfam" id="PF01391">
    <property type="entry name" value="Collagen"/>
    <property type="match status" value="1"/>
</dbReference>
<dbReference type="AlphaFoldDB" id="A0A166YGA2"/>
<keyword evidence="4" id="KW-1185">Reference proteome</keyword>
<dbReference type="PANTHER" id="PTHR46928">
    <property type="entry name" value="MESENCHYME-SPECIFIC CELL SURFACE GLYCOPROTEIN"/>
    <property type="match status" value="1"/>
</dbReference>
<evidence type="ECO:0000256" key="1">
    <source>
        <dbReference type="SAM" id="MobiDB-lite"/>
    </source>
</evidence>
<comment type="caution">
    <text evidence="3">The sequence shown here is derived from an EMBL/GenBank/DDBJ whole genome shotgun (WGS) entry which is preliminary data.</text>
</comment>
<dbReference type="PATRIC" id="fig|1365250.3.peg.1023"/>
<dbReference type="InterPro" id="IPR008160">
    <property type="entry name" value="Collagen"/>
</dbReference>
<evidence type="ECO:0000259" key="2">
    <source>
        <dbReference type="Pfam" id="PF22494"/>
    </source>
</evidence>
<dbReference type="Gene3D" id="2.130.10.10">
    <property type="entry name" value="YVTN repeat-like/Quinoprotein amine dehydrogenase"/>
    <property type="match status" value="2"/>
</dbReference>
<proteinExistence type="predicted"/>
<organism evidence="3 4">
    <name type="scientific">Pseudoalteromonas luteoviolacea DSM 6061</name>
    <dbReference type="NCBI Taxonomy" id="1365250"/>
    <lineage>
        <taxon>Bacteria</taxon>
        <taxon>Pseudomonadati</taxon>
        <taxon>Pseudomonadota</taxon>
        <taxon>Gammaproteobacteria</taxon>
        <taxon>Alteromonadales</taxon>
        <taxon>Pseudoalteromonadaceae</taxon>
        <taxon>Pseudoalteromonas</taxon>
    </lineage>
</organism>
<feature type="region of interest" description="Disordered" evidence="1">
    <location>
        <begin position="26"/>
        <end position="64"/>
    </location>
</feature>